<evidence type="ECO:0000313" key="3">
    <source>
        <dbReference type="Proteomes" id="UP000002287"/>
    </source>
</evidence>
<dbReference type="EMBL" id="CP000617">
    <property type="protein sequence ID" value="ABO59846.1"/>
    <property type="molecule type" value="Genomic_DNA"/>
</dbReference>
<evidence type="ECO:0000256" key="1">
    <source>
        <dbReference type="SAM" id="Phobius"/>
    </source>
</evidence>
<reference evidence="2 3" key="1">
    <citation type="submission" date="2007-03" db="EMBL/GenBank/DDBJ databases">
        <title>Complete sequence of plasmid pBVIE01 of Burkholderia vietnamiensis G4.</title>
        <authorList>
            <consortium name="US DOE Joint Genome Institute"/>
            <person name="Copeland A."/>
            <person name="Lucas S."/>
            <person name="Lapidus A."/>
            <person name="Barry K."/>
            <person name="Detter J.C."/>
            <person name="Glavina del Rio T."/>
            <person name="Hammon N."/>
            <person name="Israni S."/>
            <person name="Dalin E."/>
            <person name="Tice H."/>
            <person name="Pitluck S."/>
            <person name="Chain P."/>
            <person name="Malfatti S."/>
            <person name="Shin M."/>
            <person name="Vergez L."/>
            <person name="Schmutz J."/>
            <person name="Larimer F."/>
            <person name="Land M."/>
            <person name="Hauser L."/>
            <person name="Kyrpides N."/>
            <person name="Tiedje J."/>
            <person name="Richardson P."/>
        </authorList>
    </citation>
    <scope>NUCLEOTIDE SEQUENCE [LARGE SCALE GENOMIC DNA]</scope>
    <source>
        <strain evidence="3">G4 / LMG 22486</strain>
        <plasmid evidence="2 3">pBVIE01</plasmid>
    </source>
</reference>
<organism evidence="2 3">
    <name type="scientific">Burkholderia vietnamiensis (strain G4 / LMG 22486)</name>
    <name type="common">Burkholderia cepacia (strain R1808)</name>
    <dbReference type="NCBI Taxonomy" id="269482"/>
    <lineage>
        <taxon>Bacteria</taxon>
        <taxon>Pseudomonadati</taxon>
        <taxon>Pseudomonadota</taxon>
        <taxon>Betaproteobacteria</taxon>
        <taxon>Burkholderiales</taxon>
        <taxon>Burkholderiaceae</taxon>
        <taxon>Burkholderia</taxon>
        <taxon>Burkholderia cepacia complex</taxon>
    </lineage>
</organism>
<keyword evidence="1" id="KW-0812">Transmembrane</keyword>
<feature type="transmembrane region" description="Helical" evidence="1">
    <location>
        <begin position="58"/>
        <end position="77"/>
    </location>
</feature>
<protein>
    <submittedName>
        <fullName evidence="2">Uncharacterized protein</fullName>
    </submittedName>
</protein>
<evidence type="ECO:0000313" key="2">
    <source>
        <dbReference type="EMBL" id="ABO59846.1"/>
    </source>
</evidence>
<accession>A4JU93</accession>
<geneLocation type="plasmid" evidence="2 3">
    <name>pBVIE01</name>
</geneLocation>
<proteinExistence type="predicted"/>
<gene>
    <name evidence="2" type="ordered locus">Bcep1808_6960</name>
</gene>
<keyword evidence="1" id="KW-1133">Transmembrane helix</keyword>
<dbReference type="KEGG" id="bvi:Bcep1808_6960"/>
<keyword evidence="1" id="KW-0472">Membrane</keyword>
<keyword evidence="2" id="KW-0614">Plasmid</keyword>
<dbReference type="AlphaFoldDB" id="A4JU93"/>
<sequence>MSPLIIARIALVIFAFIFLIGIKRRRRLFTVKTADPTRLAPLVHTFLGEELRENRLQLVLSGFFGALALTYIVYTLYVPAAVS</sequence>
<dbReference type="HOGENOM" id="CLU_2536089_0_0_4"/>
<feature type="transmembrane region" description="Helical" evidence="1">
    <location>
        <begin position="6"/>
        <end position="22"/>
    </location>
</feature>
<dbReference type="Proteomes" id="UP000002287">
    <property type="component" value="Plasmid pBVIE01"/>
</dbReference>
<name>A4JU93_BURVG</name>